<sequence>MKKILVLVFGTILCIALLAGCGKNDDTVETCIVANESYAQRAALEAAAQPESLAAGHTAYTSAHVVESPKGMQYTVKWYLNGTQVKAETKATENDLQDTLVYELEAEKAVAGSLKVEVLYNDTVLLTKELAVK</sequence>
<protein>
    <recommendedName>
        <fullName evidence="2">Lipoprotein</fullName>
    </recommendedName>
</protein>
<proteinExistence type="predicted"/>
<accession>A0A645CQY6</accession>
<name>A0A645CQY6_9ZZZZ</name>
<dbReference type="AlphaFoldDB" id="A0A645CQY6"/>
<evidence type="ECO:0008006" key="2">
    <source>
        <dbReference type="Google" id="ProtNLM"/>
    </source>
</evidence>
<reference evidence="1" key="1">
    <citation type="submission" date="2019-08" db="EMBL/GenBank/DDBJ databases">
        <authorList>
            <person name="Kucharzyk K."/>
            <person name="Murdoch R.W."/>
            <person name="Higgins S."/>
            <person name="Loffler F."/>
        </authorList>
    </citation>
    <scope>NUCLEOTIDE SEQUENCE</scope>
</reference>
<dbReference type="EMBL" id="VSSQ01029390">
    <property type="protein sequence ID" value="MPM79510.1"/>
    <property type="molecule type" value="Genomic_DNA"/>
</dbReference>
<gene>
    <name evidence="1" type="ORF">SDC9_126548</name>
</gene>
<comment type="caution">
    <text evidence="1">The sequence shown here is derived from an EMBL/GenBank/DDBJ whole genome shotgun (WGS) entry which is preliminary data.</text>
</comment>
<organism evidence="1">
    <name type="scientific">bioreactor metagenome</name>
    <dbReference type="NCBI Taxonomy" id="1076179"/>
    <lineage>
        <taxon>unclassified sequences</taxon>
        <taxon>metagenomes</taxon>
        <taxon>ecological metagenomes</taxon>
    </lineage>
</organism>
<dbReference type="PROSITE" id="PS51257">
    <property type="entry name" value="PROKAR_LIPOPROTEIN"/>
    <property type="match status" value="1"/>
</dbReference>
<evidence type="ECO:0000313" key="1">
    <source>
        <dbReference type="EMBL" id="MPM79510.1"/>
    </source>
</evidence>